<protein>
    <submittedName>
        <fullName evidence="3">Glycosyltransferase family 4 protein</fullName>
    </submittedName>
</protein>
<comment type="caution">
    <text evidence="3">The sequence shown here is derived from an EMBL/GenBank/DDBJ whole genome shotgun (WGS) entry which is preliminary data.</text>
</comment>
<name>A0ABS9KIW8_9BACT</name>
<dbReference type="InterPro" id="IPR028098">
    <property type="entry name" value="Glyco_trans_4-like_N"/>
</dbReference>
<evidence type="ECO:0000313" key="3">
    <source>
        <dbReference type="EMBL" id="MCG2590793.1"/>
    </source>
</evidence>
<reference evidence="3" key="2">
    <citation type="submission" date="2024-05" db="EMBL/GenBank/DDBJ databases">
        <title>Rhodohalobacter halophilus gen. nov., sp. nov., a moderately halophilic member of the family Balneolaceae.</title>
        <authorList>
            <person name="Xia J."/>
        </authorList>
    </citation>
    <scope>NUCLEOTIDE SEQUENCE</scope>
    <source>
        <strain evidence="3">WB101</strain>
    </source>
</reference>
<feature type="domain" description="Glycosyltransferase subfamily 4-like N-terminal" evidence="2">
    <location>
        <begin position="63"/>
        <end position="176"/>
    </location>
</feature>
<evidence type="ECO:0000313" key="4">
    <source>
        <dbReference type="Proteomes" id="UP001165366"/>
    </source>
</evidence>
<dbReference type="CDD" id="cd03801">
    <property type="entry name" value="GT4_PimA-like"/>
    <property type="match status" value="1"/>
</dbReference>
<proteinExistence type="predicted"/>
<feature type="domain" description="Glycosyl transferase family 1" evidence="1">
    <location>
        <begin position="204"/>
        <end position="360"/>
    </location>
</feature>
<evidence type="ECO:0000259" key="1">
    <source>
        <dbReference type="Pfam" id="PF00534"/>
    </source>
</evidence>
<dbReference type="InterPro" id="IPR050194">
    <property type="entry name" value="Glycosyltransferase_grp1"/>
</dbReference>
<dbReference type="Pfam" id="PF00534">
    <property type="entry name" value="Glycos_transf_1"/>
    <property type="match status" value="1"/>
</dbReference>
<gene>
    <name evidence="3" type="ORF">L6773_19640</name>
</gene>
<dbReference type="Proteomes" id="UP001165366">
    <property type="component" value="Unassembled WGS sequence"/>
</dbReference>
<dbReference type="PANTHER" id="PTHR45947">
    <property type="entry name" value="SULFOQUINOVOSYL TRANSFERASE SQD2"/>
    <property type="match status" value="1"/>
</dbReference>
<evidence type="ECO:0000259" key="2">
    <source>
        <dbReference type="Pfam" id="PF13439"/>
    </source>
</evidence>
<dbReference type="Pfam" id="PF13439">
    <property type="entry name" value="Glyco_transf_4"/>
    <property type="match status" value="1"/>
</dbReference>
<dbReference type="EMBL" id="JAKLWS010000043">
    <property type="protein sequence ID" value="MCG2590793.1"/>
    <property type="molecule type" value="Genomic_DNA"/>
</dbReference>
<reference evidence="3" key="1">
    <citation type="submission" date="2022-01" db="EMBL/GenBank/DDBJ databases">
        <authorList>
            <person name="Wang Y."/>
        </authorList>
    </citation>
    <scope>NUCLEOTIDE SEQUENCE</scope>
    <source>
        <strain evidence="3">WB101</strain>
    </source>
</reference>
<dbReference type="InterPro" id="IPR001296">
    <property type="entry name" value="Glyco_trans_1"/>
</dbReference>
<dbReference type="PANTHER" id="PTHR45947:SF3">
    <property type="entry name" value="SULFOQUINOVOSYL TRANSFERASE SQD2"/>
    <property type="match status" value="1"/>
</dbReference>
<dbReference type="RefSeq" id="WP_237856272.1">
    <property type="nucleotide sequence ID" value="NZ_JAKLWS010000043.1"/>
</dbReference>
<keyword evidence="4" id="KW-1185">Reference proteome</keyword>
<organism evidence="3 4">
    <name type="scientific">Rhodohalobacter sulfatireducens</name>
    <dbReference type="NCBI Taxonomy" id="2911366"/>
    <lineage>
        <taxon>Bacteria</taxon>
        <taxon>Pseudomonadati</taxon>
        <taxon>Balneolota</taxon>
        <taxon>Balneolia</taxon>
        <taxon>Balneolales</taxon>
        <taxon>Balneolaceae</taxon>
        <taxon>Rhodohalobacter</taxon>
    </lineage>
</organism>
<dbReference type="Gene3D" id="3.40.50.2000">
    <property type="entry name" value="Glycogen Phosphorylase B"/>
    <property type="match status" value="2"/>
</dbReference>
<dbReference type="SUPFAM" id="SSF53756">
    <property type="entry name" value="UDP-Glycosyltransferase/glycogen phosphorylase"/>
    <property type="match status" value="1"/>
</dbReference>
<sequence length="387" mass="44393">MRITWVTRSFLDYRIPVYEQIHRLSGEDLTVIYYADVVPDRCIKKLKNILGNKAIGLTGEFRFTGKKSQPVSSSKKKGLRIPFQPGLIRKTLQTKPDVLLSDGFFQWTYSPLLLRLIKRVPHVMCYEATKHTERNTGYLRTLYRKIAAKLIDHIVCNGQLCSEYVQSLNYPDKKISFGNMAADTSGLQNSAQNLTTEEKLELKQKLMLKKYVFLFIGRLVQLKGVRHLVDAWLKIFNNKSDVSLLIVGEGPESEELKEITTNTNSTNVHYAGRVNYDDIYKYFAISDAFVIPTLQDNWSLVVPEAMSCGLPILCSKYNGCWPELVQQENGWVFDPLNTDDFVNTLEMAWQNREKWDEKGKNSLEIIKEHTPEKVANSIYQACVSVKS</sequence>
<accession>A0ABS9KIW8</accession>